<evidence type="ECO:0000313" key="8">
    <source>
        <dbReference type="Proteomes" id="UP000014254"/>
    </source>
</evidence>
<dbReference type="InParanoid" id="S2JJ79"/>
<gene>
    <name evidence="7" type="ORF">HMPREF1544_03208</name>
</gene>
<dbReference type="GO" id="GO:0006400">
    <property type="term" value="P:tRNA modification"/>
    <property type="evidence" value="ECO:0007669"/>
    <property type="project" value="TreeGrafter"/>
</dbReference>
<keyword evidence="5" id="KW-0413">Isomerase</keyword>
<reference evidence="8" key="1">
    <citation type="submission" date="2013-05" db="EMBL/GenBank/DDBJ databases">
        <title>The Genome sequence of Mucor circinelloides f. circinelloides 1006PhL.</title>
        <authorList>
            <consortium name="The Broad Institute Genomics Platform"/>
            <person name="Cuomo C."/>
            <person name="Earl A."/>
            <person name="Findley K."/>
            <person name="Lee S.C."/>
            <person name="Walker B."/>
            <person name="Young S."/>
            <person name="Zeng Q."/>
            <person name="Gargeya S."/>
            <person name="Fitzgerald M."/>
            <person name="Haas B."/>
            <person name="Abouelleil A."/>
            <person name="Allen A.W."/>
            <person name="Alvarado L."/>
            <person name="Arachchi H.M."/>
            <person name="Berlin A.M."/>
            <person name="Chapman S.B."/>
            <person name="Gainer-Dewar J."/>
            <person name="Goldberg J."/>
            <person name="Griggs A."/>
            <person name="Gujja S."/>
            <person name="Hansen M."/>
            <person name="Howarth C."/>
            <person name="Imamovic A."/>
            <person name="Ireland A."/>
            <person name="Larimer J."/>
            <person name="McCowan C."/>
            <person name="Murphy C."/>
            <person name="Pearson M."/>
            <person name="Poon T.W."/>
            <person name="Priest M."/>
            <person name="Roberts A."/>
            <person name="Saif S."/>
            <person name="Shea T."/>
            <person name="Sisk P."/>
            <person name="Sykes S."/>
            <person name="Wortman J."/>
            <person name="Nusbaum C."/>
            <person name="Birren B."/>
        </authorList>
    </citation>
    <scope>NUCLEOTIDE SEQUENCE [LARGE SCALE GENOMIC DNA]</scope>
    <source>
        <strain evidence="8">1006PhL</strain>
    </source>
</reference>
<evidence type="ECO:0000313" key="7">
    <source>
        <dbReference type="EMBL" id="EPB89959.1"/>
    </source>
</evidence>
<dbReference type="PANTHER" id="PTHR13767">
    <property type="entry name" value="TRNA-PSEUDOURIDINE SYNTHASE"/>
    <property type="match status" value="1"/>
</dbReference>
<dbReference type="Proteomes" id="UP000014254">
    <property type="component" value="Unassembled WGS sequence"/>
</dbReference>
<dbReference type="InterPro" id="IPR002501">
    <property type="entry name" value="PsdUridine_synth_N"/>
</dbReference>
<dbReference type="PANTHER" id="PTHR13767:SF2">
    <property type="entry name" value="PSEUDOURIDYLATE SYNTHASE TRUB1"/>
    <property type="match status" value="1"/>
</dbReference>
<dbReference type="AlphaFoldDB" id="S2JJ79"/>
<dbReference type="InterPro" id="IPR020103">
    <property type="entry name" value="PsdUridine_synth_cat_dom_sf"/>
</dbReference>
<comment type="catalytic activity">
    <reaction evidence="1">
        <text>a uridine in mRNA = a pseudouridine in mRNA</text>
        <dbReference type="Rhea" id="RHEA:56644"/>
        <dbReference type="Rhea" id="RHEA-COMP:14658"/>
        <dbReference type="Rhea" id="RHEA-COMP:14659"/>
        <dbReference type="ChEBI" id="CHEBI:65314"/>
        <dbReference type="ChEBI" id="CHEBI:65315"/>
    </reaction>
</comment>
<dbReference type="OrthoDB" id="9995526at2759"/>
<accession>S2JJ79</accession>
<keyword evidence="4" id="KW-0819">tRNA processing</keyword>
<dbReference type="GO" id="GO:0005634">
    <property type="term" value="C:nucleus"/>
    <property type="evidence" value="ECO:0007669"/>
    <property type="project" value="TreeGrafter"/>
</dbReference>
<organism evidence="7 8">
    <name type="scientific">Mucor circinelloides f. circinelloides (strain 1006PhL)</name>
    <name type="common">Mucormycosis agent</name>
    <name type="synonym">Calyptromyces circinelloides</name>
    <dbReference type="NCBI Taxonomy" id="1220926"/>
    <lineage>
        <taxon>Eukaryota</taxon>
        <taxon>Fungi</taxon>
        <taxon>Fungi incertae sedis</taxon>
        <taxon>Mucoromycota</taxon>
        <taxon>Mucoromycotina</taxon>
        <taxon>Mucoromycetes</taxon>
        <taxon>Mucorales</taxon>
        <taxon>Mucorineae</taxon>
        <taxon>Mucoraceae</taxon>
        <taxon>Mucor</taxon>
    </lineage>
</organism>
<sequence length="251" mass="28033">MSLKYALNGVFSVYKPKGWTSRKATDFVQHGLSNQLWTHPLPMRQRDRVKIGHGGTLDPMAEGVLVLGVGKGCKQLTEYLECTKEYIVEAKFGQSTDTFDAEGKVVQIGKTEHLTRDLIEKTLLQFQGHVTQVPPIYSALKMNGKKLYDYARQGAPLPKPIEPRKVFVEEIELIDLNNDHTECKLHIICGGGTYMRSIVHDMAICMGTCAHMTALERTRQGQFTVQDTLKLDSTFSVDSVMAKLLLSSSSL</sequence>
<evidence type="ECO:0000256" key="2">
    <source>
        <dbReference type="ARBA" id="ARBA00008999"/>
    </source>
</evidence>
<evidence type="ECO:0000256" key="1">
    <source>
        <dbReference type="ARBA" id="ARBA00001166"/>
    </source>
</evidence>
<dbReference type="NCBIfam" id="TIGR00431">
    <property type="entry name" value="TruB"/>
    <property type="match status" value="1"/>
</dbReference>
<dbReference type="EMBL" id="KE123927">
    <property type="protein sequence ID" value="EPB89959.1"/>
    <property type="molecule type" value="Genomic_DNA"/>
</dbReference>
<dbReference type="OMA" id="VDKPSGF"/>
<dbReference type="InterPro" id="IPR014780">
    <property type="entry name" value="tRNA_psdUridine_synth_TruB"/>
</dbReference>
<dbReference type="VEuPathDB" id="FungiDB:HMPREF1544_03208"/>
<protein>
    <recommendedName>
        <fullName evidence="3">tRNA pseudouridine(55) synthase</fullName>
        <ecNumber evidence="3">5.4.99.25</ecNumber>
    </recommendedName>
</protein>
<evidence type="ECO:0000256" key="3">
    <source>
        <dbReference type="ARBA" id="ARBA00012787"/>
    </source>
</evidence>
<keyword evidence="8" id="KW-1185">Reference proteome</keyword>
<feature type="domain" description="Pseudouridine synthase II N-terminal" evidence="6">
    <location>
        <begin position="49"/>
        <end position="195"/>
    </location>
</feature>
<dbReference type="STRING" id="1220926.S2JJ79"/>
<dbReference type="GO" id="GO:1990481">
    <property type="term" value="P:mRNA pseudouridine synthesis"/>
    <property type="evidence" value="ECO:0007669"/>
    <property type="project" value="TreeGrafter"/>
</dbReference>
<evidence type="ECO:0000256" key="5">
    <source>
        <dbReference type="ARBA" id="ARBA00023235"/>
    </source>
</evidence>
<dbReference type="eggNOG" id="KOG2529">
    <property type="taxonomic scope" value="Eukaryota"/>
</dbReference>
<dbReference type="HAMAP" id="MF_01080">
    <property type="entry name" value="TruB_bact"/>
    <property type="match status" value="1"/>
</dbReference>
<name>S2JJ79_MUCC1</name>
<evidence type="ECO:0000256" key="4">
    <source>
        <dbReference type="ARBA" id="ARBA00022694"/>
    </source>
</evidence>
<dbReference type="Pfam" id="PF01509">
    <property type="entry name" value="TruB_N"/>
    <property type="match status" value="1"/>
</dbReference>
<dbReference type="EC" id="5.4.99.25" evidence="3"/>
<proteinExistence type="inferred from homology"/>
<dbReference type="GO" id="GO:0003723">
    <property type="term" value="F:RNA binding"/>
    <property type="evidence" value="ECO:0007669"/>
    <property type="project" value="InterPro"/>
</dbReference>
<evidence type="ECO:0000259" key="6">
    <source>
        <dbReference type="Pfam" id="PF01509"/>
    </source>
</evidence>
<dbReference type="Gene3D" id="3.30.2350.10">
    <property type="entry name" value="Pseudouridine synthase"/>
    <property type="match status" value="1"/>
</dbReference>
<comment type="similarity">
    <text evidence="2">Belongs to the pseudouridine synthase TruB family.</text>
</comment>
<dbReference type="GO" id="GO:0160148">
    <property type="term" value="F:tRNA pseudouridine(55) synthase activity"/>
    <property type="evidence" value="ECO:0007669"/>
    <property type="project" value="UniProtKB-EC"/>
</dbReference>
<dbReference type="SUPFAM" id="SSF55120">
    <property type="entry name" value="Pseudouridine synthase"/>
    <property type="match status" value="1"/>
</dbReference>